<keyword evidence="6" id="KW-0407">Ion channel</keyword>
<dbReference type="Gene3D" id="1.20.120.350">
    <property type="entry name" value="Voltage-gated potassium channels. Chain C"/>
    <property type="match status" value="1"/>
</dbReference>
<dbReference type="RefSeq" id="WP_073202171.1">
    <property type="nucleotide sequence ID" value="NZ_FRCZ01000004.1"/>
</dbReference>
<keyword evidence="4 5" id="KW-0472">Membrane</keyword>
<keyword evidence="3 5" id="KW-1133">Transmembrane helix</keyword>
<evidence type="ECO:0000256" key="2">
    <source>
        <dbReference type="ARBA" id="ARBA00022692"/>
    </source>
</evidence>
<evidence type="ECO:0000256" key="5">
    <source>
        <dbReference type="SAM" id="Phobius"/>
    </source>
</evidence>
<evidence type="ECO:0000313" key="6">
    <source>
        <dbReference type="EMBL" id="SHN20725.1"/>
    </source>
</evidence>
<gene>
    <name evidence="6" type="ORF">SAMN05216179_2508</name>
</gene>
<name>A0A1M7PTJ0_9BACI</name>
<reference evidence="6 7" key="1">
    <citation type="submission" date="2016-11" db="EMBL/GenBank/DDBJ databases">
        <authorList>
            <person name="Jaros S."/>
            <person name="Januszkiewicz K."/>
            <person name="Wedrychowicz H."/>
        </authorList>
    </citation>
    <scope>NUCLEOTIDE SEQUENCE [LARGE SCALE GENOMIC DNA]</scope>
    <source>
        <strain evidence="6 7">CGMCC 1.10681</strain>
    </source>
</reference>
<keyword evidence="7" id="KW-1185">Reference proteome</keyword>
<evidence type="ECO:0000256" key="4">
    <source>
        <dbReference type="ARBA" id="ARBA00023136"/>
    </source>
</evidence>
<dbReference type="Proteomes" id="UP000184184">
    <property type="component" value="Unassembled WGS sequence"/>
</dbReference>
<evidence type="ECO:0000256" key="1">
    <source>
        <dbReference type="ARBA" id="ARBA00004141"/>
    </source>
</evidence>
<dbReference type="STRING" id="1027249.SAMN05216179_2508"/>
<feature type="transmembrane region" description="Helical" evidence="5">
    <location>
        <begin position="166"/>
        <end position="188"/>
    </location>
</feature>
<protein>
    <submittedName>
        <fullName evidence="6">Voltage-gated potassium channel</fullName>
    </submittedName>
</protein>
<proteinExistence type="predicted"/>
<feature type="transmembrane region" description="Helical" evidence="5">
    <location>
        <begin position="7"/>
        <end position="26"/>
    </location>
</feature>
<organism evidence="6 7">
    <name type="scientific">Gracilibacillus kekensis</name>
    <dbReference type="NCBI Taxonomy" id="1027249"/>
    <lineage>
        <taxon>Bacteria</taxon>
        <taxon>Bacillati</taxon>
        <taxon>Bacillota</taxon>
        <taxon>Bacilli</taxon>
        <taxon>Bacillales</taxon>
        <taxon>Bacillaceae</taxon>
        <taxon>Gracilibacillus</taxon>
    </lineage>
</organism>
<dbReference type="GO" id="GO:0034220">
    <property type="term" value="P:monoatomic ion transmembrane transport"/>
    <property type="evidence" value="ECO:0007669"/>
    <property type="project" value="UniProtKB-KW"/>
</dbReference>
<sequence>MQQKARIMYDIIMILLVILTILTLWVDHTVNSTINFIVWIIFLVDYIIRIFLVKNKWDFIKKNPLLLLAVIPLDQLFQVARIVRIVYLFRIKTITKYYISPYLRKLSYTKKLIILLAVPVLLFIETVVIWQLNNNLSFWHEAFIIVSQHLFIFANSLETINHFPSIILLTITSIFGVIIQGLVLQWLFDKLEKFWHERKKIFSSMKSGG</sequence>
<dbReference type="EMBL" id="FRCZ01000004">
    <property type="protein sequence ID" value="SHN20725.1"/>
    <property type="molecule type" value="Genomic_DNA"/>
</dbReference>
<keyword evidence="2 5" id="KW-0812">Transmembrane</keyword>
<keyword evidence="6" id="KW-0406">Ion transport</keyword>
<dbReference type="AlphaFoldDB" id="A0A1M7PTJ0"/>
<dbReference type="OrthoDB" id="9785285at2"/>
<evidence type="ECO:0000313" key="7">
    <source>
        <dbReference type="Proteomes" id="UP000184184"/>
    </source>
</evidence>
<dbReference type="SUPFAM" id="SSF81324">
    <property type="entry name" value="Voltage-gated potassium channels"/>
    <property type="match status" value="1"/>
</dbReference>
<keyword evidence="6" id="KW-0813">Transport</keyword>
<feature type="transmembrane region" description="Helical" evidence="5">
    <location>
        <begin position="32"/>
        <end position="52"/>
    </location>
</feature>
<evidence type="ECO:0000256" key="3">
    <source>
        <dbReference type="ARBA" id="ARBA00022989"/>
    </source>
</evidence>
<comment type="subcellular location">
    <subcellularLocation>
        <location evidence="1">Membrane</location>
        <topology evidence="1">Multi-pass membrane protein</topology>
    </subcellularLocation>
</comment>
<dbReference type="GO" id="GO:0016020">
    <property type="term" value="C:membrane"/>
    <property type="evidence" value="ECO:0007669"/>
    <property type="project" value="UniProtKB-SubCell"/>
</dbReference>
<dbReference type="InterPro" id="IPR027359">
    <property type="entry name" value="Volt_channel_dom_sf"/>
</dbReference>
<accession>A0A1M7PTJ0</accession>
<feature type="transmembrane region" description="Helical" evidence="5">
    <location>
        <begin position="112"/>
        <end position="132"/>
    </location>
</feature>